<sequence>MTDTYNTRASKEIPTELCPNKSAIDQIVTKVCQFQKTQIKMKSNSPTKPFHWDTKEEIAFQKIKNMFSKLPILGYADFELPFELHIDASSISLNGAVINIKSILE</sequence>
<dbReference type="SUPFAM" id="SSF56672">
    <property type="entry name" value="DNA/RNA polymerases"/>
    <property type="match status" value="1"/>
</dbReference>
<keyword evidence="3" id="KW-1185">Reference proteome</keyword>
<gene>
    <name evidence="2" type="ORF">MAR_033918</name>
</gene>
<dbReference type="Pfam" id="PF17919">
    <property type="entry name" value="RT_RNaseH_2"/>
    <property type="match status" value="1"/>
</dbReference>
<evidence type="ECO:0000259" key="1">
    <source>
        <dbReference type="Pfam" id="PF17919"/>
    </source>
</evidence>
<dbReference type="Proteomes" id="UP001164746">
    <property type="component" value="Chromosome 17"/>
</dbReference>
<name>A0ABY7GJ79_MYAAR</name>
<dbReference type="InterPro" id="IPR041577">
    <property type="entry name" value="RT_RNaseH_2"/>
</dbReference>
<organism evidence="2 3">
    <name type="scientific">Mya arenaria</name>
    <name type="common">Soft-shell clam</name>
    <dbReference type="NCBI Taxonomy" id="6604"/>
    <lineage>
        <taxon>Eukaryota</taxon>
        <taxon>Metazoa</taxon>
        <taxon>Spiralia</taxon>
        <taxon>Lophotrochozoa</taxon>
        <taxon>Mollusca</taxon>
        <taxon>Bivalvia</taxon>
        <taxon>Autobranchia</taxon>
        <taxon>Heteroconchia</taxon>
        <taxon>Euheterodonta</taxon>
        <taxon>Imparidentia</taxon>
        <taxon>Neoheterodontei</taxon>
        <taxon>Myida</taxon>
        <taxon>Myoidea</taxon>
        <taxon>Myidae</taxon>
        <taxon>Mya</taxon>
    </lineage>
</organism>
<evidence type="ECO:0000313" key="2">
    <source>
        <dbReference type="EMBL" id="WAR31376.1"/>
    </source>
</evidence>
<proteinExistence type="predicted"/>
<evidence type="ECO:0000313" key="3">
    <source>
        <dbReference type="Proteomes" id="UP001164746"/>
    </source>
</evidence>
<dbReference type="InterPro" id="IPR043502">
    <property type="entry name" value="DNA/RNA_pol_sf"/>
</dbReference>
<dbReference type="EMBL" id="CP111028">
    <property type="protein sequence ID" value="WAR31376.1"/>
    <property type="molecule type" value="Genomic_DNA"/>
</dbReference>
<feature type="domain" description="Reverse transcriptase/retrotransposon-derived protein RNase H-like" evidence="1">
    <location>
        <begin position="52"/>
        <end position="97"/>
    </location>
</feature>
<accession>A0ABY7GJ79</accession>
<reference evidence="2" key="1">
    <citation type="submission" date="2022-11" db="EMBL/GenBank/DDBJ databases">
        <title>Centuries of genome instability and evolution in soft-shell clam transmissible cancer (bioRxiv).</title>
        <authorList>
            <person name="Hart S.F.M."/>
            <person name="Yonemitsu M.A."/>
            <person name="Giersch R.M."/>
            <person name="Beal B.F."/>
            <person name="Arriagada G."/>
            <person name="Davis B.W."/>
            <person name="Ostrander E.A."/>
            <person name="Goff S.P."/>
            <person name="Metzger M.J."/>
        </authorList>
    </citation>
    <scope>NUCLEOTIDE SEQUENCE</scope>
    <source>
        <strain evidence="2">MELC-2E11</strain>
        <tissue evidence="2">Siphon/mantle</tissue>
    </source>
</reference>
<protein>
    <recommendedName>
        <fullName evidence="1">Reverse transcriptase/retrotransposon-derived protein RNase H-like domain-containing protein</fullName>
    </recommendedName>
</protein>